<comment type="pathway">
    <text evidence="1 9">Porphyrin-containing compound metabolism; protoporphyrin-IX biosynthesis; coproporphyrinogen-III from 5-aminolevulinate: step 3/4.</text>
</comment>
<sequence length="250" mass="26275">MPTPAPPGWYVISLRPRGEHAPLRRAAARAGAGFIALSPWQLQLRDDDRTREALRLALHAPRVVVTSPTAVRAARSLHGPLQTRQDQRWFAVGSGTAAALRRAGVTAVEAPSRMDSEGLLALPGLQDLSGVELGFISAPGGRGVLVPALQARGAQVLRVDVYERVAIAPSPRSVKQLLAVTAPTVIALSSGEALETILTSLPASARERLTQSRVVAASERLAELARQSGFGAIAVAASARPRDLLAAVQP</sequence>
<comment type="function">
    <text evidence="6 9">Catalyzes cyclization of the linear tetrapyrrole, hydroxymethylbilane, to the macrocyclic uroporphyrinogen III.</text>
</comment>
<dbReference type="EC" id="4.2.1.75" evidence="3 9"/>
<evidence type="ECO:0000256" key="2">
    <source>
        <dbReference type="ARBA" id="ARBA00008133"/>
    </source>
</evidence>
<gene>
    <name evidence="11" type="ORF">HIV01_014560</name>
</gene>
<evidence type="ECO:0000256" key="8">
    <source>
        <dbReference type="ARBA" id="ARBA00048617"/>
    </source>
</evidence>
<protein>
    <recommendedName>
        <fullName evidence="7 9">Uroporphyrinogen-III synthase</fullName>
        <ecNumber evidence="3 9">4.2.1.75</ecNumber>
    </recommendedName>
</protein>
<reference evidence="11 12" key="1">
    <citation type="submission" date="2021-02" db="EMBL/GenBank/DDBJ databases">
        <title>Lysobacter arenosi sp. nov., isolated from soil of gangwondo yeongwol, south Korea.</title>
        <authorList>
            <person name="Kim K.R."/>
            <person name="Kim K.H."/>
            <person name="Jeon C.O."/>
        </authorList>
    </citation>
    <scope>NUCLEOTIDE SEQUENCE [LARGE SCALE GENOMIC DNA]</scope>
    <source>
        <strain evidence="11 12">R7</strain>
    </source>
</reference>
<evidence type="ECO:0000259" key="10">
    <source>
        <dbReference type="Pfam" id="PF02602"/>
    </source>
</evidence>
<dbReference type="RefSeq" id="WP_200608247.1">
    <property type="nucleotide sequence ID" value="NZ_CP071517.1"/>
</dbReference>
<dbReference type="SUPFAM" id="SSF69618">
    <property type="entry name" value="HemD-like"/>
    <property type="match status" value="1"/>
</dbReference>
<evidence type="ECO:0000256" key="4">
    <source>
        <dbReference type="ARBA" id="ARBA00023239"/>
    </source>
</evidence>
<keyword evidence="12" id="KW-1185">Reference proteome</keyword>
<dbReference type="InterPro" id="IPR036108">
    <property type="entry name" value="4pyrrol_syn_uPrphyn_synt_sf"/>
</dbReference>
<organism evidence="11 12">
    <name type="scientific">Lysobacter arenosi</name>
    <dbReference type="NCBI Taxonomy" id="2795387"/>
    <lineage>
        <taxon>Bacteria</taxon>
        <taxon>Pseudomonadati</taxon>
        <taxon>Pseudomonadota</taxon>
        <taxon>Gammaproteobacteria</taxon>
        <taxon>Lysobacterales</taxon>
        <taxon>Lysobacteraceae</taxon>
        <taxon>Lysobacter</taxon>
    </lineage>
</organism>
<keyword evidence="4 9" id="KW-0456">Lyase</keyword>
<evidence type="ECO:0000256" key="6">
    <source>
        <dbReference type="ARBA" id="ARBA00037589"/>
    </source>
</evidence>
<dbReference type="InterPro" id="IPR003754">
    <property type="entry name" value="4pyrrol_synth_uPrphyn_synth"/>
</dbReference>
<dbReference type="Proteomes" id="UP000663400">
    <property type="component" value="Chromosome"/>
</dbReference>
<evidence type="ECO:0000256" key="1">
    <source>
        <dbReference type="ARBA" id="ARBA00004772"/>
    </source>
</evidence>
<proteinExistence type="inferred from homology"/>
<evidence type="ECO:0000313" key="11">
    <source>
        <dbReference type="EMBL" id="QSX74397.1"/>
    </source>
</evidence>
<evidence type="ECO:0000256" key="7">
    <source>
        <dbReference type="ARBA" id="ARBA00040167"/>
    </source>
</evidence>
<comment type="similarity">
    <text evidence="2 9">Belongs to the uroporphyrinogen-III synthase family.</text>
</comment>
<dbReference type="PANTHER" id="PTHR38042:SF1">
    <property type="entry name" value="UROPORPHYRINOGEN-III SYNTHASE, CHLOROPLASTIC"/>
    <property type="match status" value="1"/>
</dbReference>
<dbReference type="EMBL" id="CP071517">
    <property type="protein sequence ID" value="QSX74397.1"/>
    <property type="molecule type" value="Genomic_DNA"/>
</dbReference>
<dbReference type="CDD" id="cd06578">
    <property type="entry name" value="HemD"/>
    <property type="match status" value="1"/>
</dbReference>
<evidence type="ECO:0000313" key="12">
    <source>
        <dbReference type="Proteomes" id="UP000663400"/>
    </source>
</evidence>
<evidence type="ECO:0000256" key="3">
    <source>
        <dbReference type="ARBA" id="ARBA00013109"/>
    </source>
</evidence>
<dbReference type="PANTHER" id="PTHR38042">
    <property type="entry name" value="UROPORPHYRINOGEN-III SYNTHASE, CHLOROPLASTIC"/>
    <property type="match status" value="1"/>
</dbReference>
<keyword evidence="5 9" id="KW-0627">Porphyrin biosynthesis</keyword>
<evidence type="ECO:0000256" key="9">
    <source>
        <dbReference type="RuleBase" id="RU366031"/>
    </source>
</evidence>
<feature type="domain" description="Tetrapyrrole biosynthesis uroporphyrinogen III synthase" evidence="10">
    <location>
        <begin position="26"/>
        <end position="245"/>
    </location>
</feature>
<dbReference type="Gene3D" id="3.40.50.10090">
    <property type="match status" value="2"/>
</dbReference>
<accession>A0ABX7RBQ3</accession>
<evidence type="ECO:0000256" key="5">
    <source>
        <dbReference type="ARBA" id="ARBA00023244"/>
    </source>
</evidence>
<comment type="catalytic activity">
    <reaction evidence="8 9">
        <text>hydroxymethylbilane = uroporphyrinogen III + H2O</text>
        <dbReference type="Rhea" id="RHEA:18965"/>
        <dbReference type="ChEBI" id="CHEBI:15377"/>
        <dbReference type="ChEBI" id="CHEBI:57308"/>
        <dbReference type="ChEBI" id="CHEBI:57845"/>
        <dbReference type="EC" id="4.2.1.75"/>
    </reaction>
</comment>
<name>A0ABX7RBQ3_9GAMM</name>
<dbReference type="Pfam" id="PF02602">
    <property type="entry name" value="HEM4"/>
    <property type="match status" value="1"/>
</dbReference>
<dbReference type="InterPro" id="IPR039793">
    <property type="entry name" value="UROS/Hem4"/>
</dbReference>